<dbReference type="InterPro" id="IPR036890">
    <property type="entry name" value="HATPase_C_sf"/>
</dbReference>
<evidence type="ECO:0000256" key="1">
    <source>
        <dbReference type="ARBA" id="ARBA00022679"/>
    </source>
</evidence>
<evidence type="ECO:0000259" key="6">
    <source>
        <dbReference type="Pfam" id="PF07730"/>
    </source>
</evidence>
<dbReference type="EMBL" id="JBHSJD010000017">
    <property type="protein sequence ID" value="MFC5024876.1"/>
    <property type="molecule type" value="Genomic_DNA"/>
</dbReference>
<dbReference type="Pfam" id="PF07730">
    <property type="entry name" value="HisKA_3"/>
    <property type="match status" value="1"/>
</dbReference>
<keyword evidence="8" id="KW-1185">Reference proteome</keyword>
<dbReference type="InterPro" id="IPR011712">
    <property type="entry name" value="Sig_transdc_His_kin_sub3_dim/P"/>
</dbReference>
<keyword evidence="3" id="KW-0902">Two-component regulatory system</keyword>
<feature type="region of interest" description="Disordered" evidence="4">
    <location>
        <begin position="376"/>
        <end position="395"/>
    </location>
</feature>
<feature type="domain" description="Signal transduction histidine kinase subgroup 3 dimerisation and phosphoacceptor" evidence="6">
    <location>
        <begin position="157"/>
        <end position="221"/>
    </location>
</feature>
<feature type="transmembrane region" description="Helical" evidence="5">
    <location>
        <begin position="30"/>
        <end position="47"/>
    </location>
</feature>
<dbReference type="PANTHER" id="PTHR24421:SF63">
    <property type="entry name" value="SENSOR HISTIDINE KINASE DESK"/>
    <property type="match status" value="1"/>
</dbReference>
<keyword evidence="5" id="KW-1133">Transmembrane helix</keyword>
<name>A0ABV9XKG5_9ACTN</name>
<evidence type="ECO:0000256" key="4">
    <source>
        <dbReference type="SAM" id="MobiDB-lite"/>
    </source>
</evidence>
<keyword evidence="2 7" id="KW-0418">Kinase</keyword>
<keyword evidence="5" id="KW-0472">Membrane</keyword>
<protein>
    <submittedName>
        <fullName evidence="7">Sensor histidine kinase</fullName>
    </submittedName>
</protein>
<dbReference type="RefSeq" id="WP_345691157.1">
    <property type="nucleotide sequence ID" value="NZ_BAABIT010000001.1"/>
</dbReference>
<dbReference type="Proteomes" id="UP001595829">
    <property type="component" value="Unassembled WGS sequence"/>
</dbReference>
<keyword evidence="5" id="KW-0812">Transmembrane</keyword>
<dbReference type="InterPro" id="IPR050482">
    <property type="entry name" value="Sensor_HK_TwoCompSys"/>
</dbReference>
<dbReference type="Gene3D" id="3.30.565.10">
    <property type="entry name" value="Histidine kinase-like ATPase, C-terminal domain"/>
    <property type="match status" value="1"/>
</dbReference>
<reference evidence="8" key="1">
    <citation type="journal article" date="2019" name="Int. J. Syst. Evol. Microbiol.">
        <title>The Global Catalogue of Microorganisms (GCM) 10K type strain sequencing project: providing services to taxonomists for standard genome sequencing and annotation.</title>
        <authorList>
            <consortium name="The Broad Institute Genomics Platform"/>
            <consortium name="The Broad Institute Genome Sequencing Center for Infectious Disease"/>
            <person name="Wu L."/>
            <person name="Ma J."/>
        </authorList>
    </citation>
    <scope>NUCLEOTIDE SEQUENCE [LARGE SCALE GENOMIC DNA]</scope>
    <source>
        <strain evidence="8">CGMCC 4.1648</strain>
    </source>
</reference>
<evidence type="ECO:0000256" key="2">
    <source>
        <dbReference type="ARBA" id="ARBA00022777"/>
    </source>
</evidence>
<feature type="transmembrane region" description="Helical" evidence="5">
    <location>
        <begin position="88"/>
        <end position="108"/>
    </location>
</feature>
<evidence type="ECO:0000313" key="7">
    <source>
        <dbReference type="EMBL" id="MFC5024876.1"/>
    </source>
</evidence>
<sequence>MSGHGRDHTADVVAPTGVPAVRRRGTGRRCVLVAGLQTLIGLAQTAAVPLLAAGPAGLCTVGFLFAYALVVAPPVVRCLAPGRRPGRAVWAGCTLLSLAAASAVTALVGLPVPVHGQLVLDCLLAWLLCWALRDRGPDAAERAWEQRALVRAARAAERRRFGRDLHDLLGFRLSALALKVEVASRLLGRDDERVRRELREVLGMSRQALAEARSLAERYRELSLPEEIASVREVLTSSGMRVTVVGDFGPLDPRTGTVMATVLREGVTNLLRHSSASVCRIRLVERQGRIRLVLSNDGVRGVRAAVPRPGPTLASAVATAVPTVPSAVPSVAARGRGSGLDSLTQRLAEVGGTLTCSTDGAGWFHLVAECPARPVVSAATPSPGRSGSRPVDCAR</sequence>
<evidence type="ECO:0000256" key="3">
    <source>
        <dbReference type="ARBA" id="ARBA00023012"/>
    </source>
</evidence>
<accession>A0ABV9XKG5</accession>
<comment type="caution">
    <text evidence="7">The sequence shown here is derived from an EMBL/GenBank/DDBJ whole genome shotgun (WGS) entry which is preliminary data.</text>
</comment>
<evidence type="ECO:0000313" key="8">
    <source>
        <dbReference type="Proteomes" id="UP001595829"/>
    </source>
</evidence>
<dbReference type="PANTHER" id="PTHR24421">
    <property type="entry name" value="NITRATE/NITRITE SENSOR PROTEIN NARX-RELATED"/>
    <property type="match status" value="1"/>
</dbReference>
<feature type="transmembrane region" description="Helical" evidence="5">
    <location>
        <begin position="53"/>
        <end position="76"/>
    </location>
</feature>
<dbReference type="Gene3D" id="1.20.5.1930">
    <property type="match status" value="1"/>
</dbReference>
<proteinExistence type="predicted"/>
<keyword evidence="1" id="KW-0808">Transferase</keyword>
<evidence type="ECO:0000256" key="5">
    <source>
        <dbReference type="SAM" id="Phobius"/>
    </source>
</evidence>
<dbReference type="SUPFAM" id="SSF55874">
    <property type="entry name" value="ATPase domain of HSP90 chaperone/DNA topoisomerase II/histidine kinase"/>
    <property type="match status" value="1"/>
</dbReference>
<organism evidence="7 8">
    <name type="scientific">Streptomyces coeruleoprunus</name>
    <dbReference type="NCBI Taxonomy" id="285563"/>
    <lineage>
        <taxon>Bacteria</taxon>
        <taxon>Bacillati</taxon>
        <taxon>Actinomycetota</taxon>
        <taxon>Actinomycetes</taxon>
        <taxon>Kitasatosporales</taxon>
        <taxon>Streptomycetaceae</taxon>
        <taxon>Streptomyces</taxon>
    </lineage>
</organism>
<dbReference type="GO" id="GO:0016301">
    <property type="term" value="F:kinase activity"/>
    <property type="evidence" value="ECO:0007669"/>
    <property type="project" value="UniProtKB-KW"/>
</dbReference>
<gene>
    <name evidence="7" type="ORF">ACFPM3_22385</name>
</gene>